<keyword evidence="2" id="KW-0812">Transmembrane</keyword>
<feature type="compositionally biased region" description="Low complexity" evidence="1">
    <location>
        <begin position="51"/>
        <end position="66"/>
    </location>
</feature>
<feature type="compositionally biased region" description="Basic and acidic residues" evidence="1">
    <location>
        <begin position="26"/>
        <end position="50"/>
    </location>
</feature>
<dbReference type="InterPro" id="IPR018392">
    <property type="entry name" value="LysM"/>
</dbReference>
<keyword evidence="5" id="KW-1185">Reference proteome</keyword>
<comment type="caution">
    <text evidence="4">The sequence shown here is derived from an EMBL/GenBank/DDBJ whole genome shotgun (WGS) entry which is preliminary data.</text>
</comment>
<feature type="domain" description="LysM" evidence="3">
    <location>
        <begin position="129"/>
        <end position="176"/>
    </location>
</feature>
<evidence type="ECO:0000256" key="2">
    <source>
        <dbReference type="SAM" id="Phobius"/>
    </source>
</evidence>
<feature type="transmembrane region" description="Helical" evidence="2">
    <location>
        <begin position="88"/>
        <end position="114"/>
    </location>
</feature>
<keyword evidence="2" id="KW-1133">Transmembrane helix</keyword>
<evidence type="ECO:0000313" key="5">
    <source>
        <dbReference type="Proteomes" id="UP001597068"/>
    </source>
</evidence>
<feature type="region of interest" description="Disordered" evidence="1">
    <location>
        <begin position="1"/>
        <end position="66"/>
    </location>
</feature>
<dbReference type="EMBL" id="JBHTIL010000006">
    <property type="protein sequence ID" value="MFD0927850.1"/>
    <property type="molecule type" value="Genomic_DNA"/>
</dbReference>
<protein>
    <submittedName>
        <fullName evidence="4">LysM peptidoglycan-binding domain-containing protein</fullName>
    </submittedName>
</protein>
<evidence type="ECO:0000256" key="1">
    <source>
        <dbReference type="SAM" id="MobiDB-lite"/>
    </source>
</evidence>
<feature type="compositionally biased region" description="Low complexity" evidence="1">
    <location>
        <begin position="14"/>
        <end position="25"/>
    </location>
</feature>
<gene>
    <name evidence="4" type="ORF">ACFQ04_19095</name>
</gene>
<evidence type="ECO:0000259" key="3">
    <source>
        <dbReference type="Pfam" id="PF01476"/>
    </source>
</evidence>
<accession>A0ABW3GBK1</accession>
<proteinExistence type="predicted"/>
<keyword evidence="2" id="KW-0472">Membrane</keyword>
<evidence type="ECO:0000313" key="4">
    <source>
        <dbReference type="EMBL" id="MFD0927850.1"/>
    </source>
</evidence>
<name>A0ABW3GBK1_9NOCA</name>
<organism evidence="4 5">
    <name type="scientific">Williamsia deligens</name>
    <dbReference type="NCBI Taxonomy" id="321325"/>
    <lineage>
        <taxon>Bacteria</taxon>
        <taxon>Bacillati</taxon>
        <taxon>Actinomycetota</taxon>
        <taxon>Actinomycetes</taxon>
        <taxon>Mycobacteriales</taxon>
        <taxon>Nocardiaceae</taxon>
        <taxon>Williamsia</taxon>
    </lineage>
</organism>
<dbReference type="Pfam" id="PF01476">
    <property type="entry name" value="LysM"/>
    <property type="match status" value="1"/>
</dbReference>
<dbReference type="RefSeq" id="WP_253648309.1">
    <property type="nucleotide sequence ID" value="NZ_BAAAMO010000001.1"/>
</dbReference>
<sequence length="180" mass="18424">MSPTLMAPGATPTSAPRRVVRAVSRPHPEPRPRAESVTRTDRRHPLDPSVRRPGASRPATARTARPAVVGTECRTGSGRGGSVRTARVGWGAAIIAGLALAVAVFAVVVGGSVLTDHAEPAVVGSSVVHVRGGESLSALAARSVPDAPVAQVVADIRELNHLSGSAVTPGQPLLAPRYAR</sequence>
<dbReference type="Proteomes" id="UP001597068">
    <property type="component" value="Unassembled WGS sequence"/>
</dbReference>
<reference evidence="5" key="1">
    <citation type="journal article" date="2019" name="Int. J. Syst. Evol. Microbiol.">
        <title>The Global Catalogue of Microorganisms (GCM) 10K type strain sequencing project: providing services to taxonomists for standard genome sequencing and annotation.</title>
        <authorList>
            <consortium name="The Broad Institute Genomics Platform"/>
            <consortium name="The Broad Institute Genome Sequencing Center for Infectious Disease"/>
            <person name="Wu L."/>
            <person name="Ma J."/>
        </authorList>
    </citation>
    <scope>NUCLEOTIDE SEQUENCE [LARGE SCALE GENOMIC DNA]</scope>
    <source>
        <strain evidence="5">CCUG 50873</strain>
    </source>
</reference>